<accession>A0A918UK42</accession>
<dbReference type="InterPro" id="IPR050221">
    <property type="entry name" value="26S_Proteasome_ATPase"/>
</dbReference>
<protein>
    <recommendedName>
        <fullName evidence="4">AAA+ ATPase domain-containing protein</fullName>
    </recommendedName>
</protein>
<reference evidence="5" key="1">
    <citation type="journal article" date="2014" name="Int. J. Syst. Evol. Microbiol.">
        <title>Complete genome sequence of Corynebacterium casei LMG S-19264T (=DSM 44701T), isolated from a smear-ripened cheese.</title>
        <authorList>
            <consortium name="US DOE Joint Genome Institute (JGI-PGF)"/>
            <person name="Walter F."/>
            <person name="Albersmeier A."/>
            <person name="Kalinowski J."/>
            <person name="Ruckert C."/>
        </authorList>
    </citation>
    <scope>NUCLEOTIDE SEQUENCE</scope>
    <source>
        <strain evidence="5">KCTC 12368</strain>
    </source>
</reference>
<keyword evidence="3" id="KW-0067">ATP-binding</keyword>
<evidence type="ECO:0000256" key="2">
    <source>
        <dbReference type="ARBA" id="ARBA00022741"/>
    </source>
</evidence>
<evidence type="ECO:0000259" key="4">
    <source>
        <dbReference type="SMART" id="SM00382"/>
    </source>
</evidence>
<dbReference type="GO" id="GO:0016887">
    <property type="term" value="F:ATP hydrolysis activity"/>
    <property type="evidence" value="ECO:0007669"/>
    <property type="project" value="InterPro"/>
</dbReference>
<reference evidence="5" key="2">
    <citation type="submission" date="2020-09" db="EMBL/GenBank/DDBJ databases">
        <authorList>
            <person name="Sun Q."/>
            <person name="Kim S."/>
        </authorList>
    </citation>
    <scope>NUCLEOTIDE SEQUENCE</scope>
    <source>
        <strain evidence="5">KCTC 12368</strain>
    </source>
</reference>
<organism evidence="5 6">
    <name type="scientific">Echinicola pacifica</name>
    <dbReference type="NCBI Taxonomy" id="346377"/>
    <lineage>
        <taxon>Bacteria</taxon>
        <taxon>Pseudomonadati</taxon>
        <taxon>Bacteroidota</taxon>
        <taxon>Cytophagia</taxon>
        <taxon>Cytophagales</taxon>
        <taxon>Cyclobacteriaceae</taxon>
        <taxon>Echinicola</taxon>
    </lineage>
</organism>
<dbReference type="GO" id="GO:0005524">
    <property type="term" value="F:ATP binding"/>
    <property type="evidence" value="ECO:0007669"/>
    <property type="project" value="UniProtKB-KW"/>
</dbReference>
<gene>
    <name evidence="5" type="ORF">GCM10007049_07370</name>
</gene>
<feature type="domain" description="AAA+ ATPase" evidence="4">
    <location>
        <begin position="225"/>
        <end position="357"/>
    </location>
</feature>
<dbReference type="InterPro" id="IPR003959">
    <property type="entry name" value="ATPase_AAA_core"/>
</dbReference>
<keyword evidence="6" id="KW-1185">Reference proteome</keyword>
<sequence>MVDLIHFVEMAIKARMDFFTKKTSTLVQPQLNLQFDPGTELGKFVQAKTIPNHELLLLGMALVPHLDPGFYSRIIAQYFPDGHDLVEFGGLRSKSHRGIIPTGETYLFVVAGIDIATRKKYFKLLKTALLIQLGVIHWGSRESHEPEWASALVMDAEYAERFTTDQLSKPVFGTSFPAEPIETSLEWTDLVLNAKTLAYILEIQEWLEQHQKLWEDWGMAGRIKPGFRVMFYGPPGTGKTLTAGLLGKHTARPVFRIDLSLVTSKFIGETEKNLSSLFDKAANKDWILFFDEADAIFGKRTTVKDAHDKYANQEVSYLLQRIENHPGLVILASNFKSNIDAAFARRFHSIIEFPMPTASERLSIWLKNLPEKAKLEKTLDFEDLSKKYELTGANIVNIIQYASIKALAKYNGEIKEAEINIGIRRELTKEGKMAF</sequence>
<dbReference type="Proteomes" id="UP000619457">
    <property type="component" value="Unassembled WGS sequence"/>
</dbReference>
<proteinExistence type="inferred from homology"/>
<dbReference type="SMART" id="SM00382">
    <property type="entry name" value="AAA"/>
    <property type="match status" value="1"/>
</dbReference>
<dbReference type="InterPro" id="IPR027417">
    <property type="entry name" value="P-loop_NTPase"/>
</dbReference>
<dbReference type="EMBL" id="BMWX01000001">
    <property type="protein sequence ID" value="GGZ17399.1"/>
    <property type="molecule type" value="Genomic_DNA"/>
</dbReference>
<dbReference type="Gene3D" id="3.40.50.300">
    <property type="entry name" value="P-loop containing nucleotide triphosphate hydrolases"/>
    <property type="match status" value="1"/>
</dbReference>
<evidence type="ECO:0000313" key="6">
    <source>
        <dbReference type="Proteomes" id="UP000619457"/>
    </source>
</evidence>
<evidence type="ECO:0000256" key="1">
    <source>
        <dbReference type="ARBA" id="ARBA00006914"/>
    </source>
</evidence>
<dbReference type="PANTHER" id="PTHR23073">
    <property type="entry name" value="26S PROTEASOME REGULATORY SUBUNIT"/>
    <property type="match status" value="1"/>
</dbReference>
<dbReference type="SUPFAM" id="SSF52540">
    <property type="entry name" value="P-loop containing nucleoside triphosphate hydrolases"/>
    <property type="match status" value="1"/>
</dbReference>
<dbReference type="CDD" id="cd19481">
    <property type="entry name" value="RecA-like_protease"/>
    <property type="match status" value="1"/>
</dbReference>
<keyword evidence="2" id="KW-0547">Nucleotide-binding</keyword>
<comment type="similarity">
    <text evidence="1">Belongs to the AAA ATPase family.</text>
</comment>
<comment type="caution">
    <text evidence="5">The sequence shown here is derived from an EMBL/GenBank/DDBJ whole genome shotgun (WGS) entry which is preliminary data.</text>
</comment>
<dbReference type="AlphaFoldDB" id="A0A918UK42"/>
<name>A0A918UK42_9BACT</name>
<dbReference type="InterPro" id="IPR003593">
    <property type="entry name" value="AAA+_ATPase"/>
</dbReference>
<evidence type="ECO:0000256" key="3">
    <source>
        <dbReference type="ARBA" id="ARBA00022840"/>
    </source>
</evidence>
<evidence type="ECO:0000313" key="5">
    <source>
        <dbReference type="EMBL" id="GGZ17399.1"/>
    </source>
</evidence>
<dbReference type="RefSeq" id="WP_018473989.1">
    <property type="nucleotide sequence ID" value="NZ_BMWX01000001.1"/>
</dbReference>
<dbReference type="Pfam" id="PF00004">
    <property type="entry name" value="AAA"/>
    <property type="match status" value="1"/>
</dbReference>